<dbReference type="AlphaFoldDB" id="A0A2N9BLC5"/>
<accession>A0A2N9BLC5</accession>
<dbReference type="EMBL" id="LT963352">
    <property type="protein sequence ID" value="SOR84164.1"/>
    <property type="molecule type" value="Genomic_DNA"/>
</dbReference>
<name>A0A2N9BLC5_STRCX</name>
<proteinExistence type="predicted"/>
<keyword evidence="3" id="KW-1185">Reference proteome</keyword>
<feature type="region of interest" description="Disordered" evidence="1">
    <location>
        <begin position="42"/>
        <end position="104"/>
    </location>
</feature>
<gene>
    <name evidence="2" type="ORF">SCNRRL3882_7609</name>
</gene>
<evidence type="ECO:0000313" key="3">
    <source>
        <dbReference type="Proteomes" id="UP000235464"/>
    </source>
</evidence>
<evidence type="ECO:0000256" key="1">
    <source>
        <dbReference type="SAM" id="MobiDB-lite"/>
    </source>
</evidence>
<sequence length="295" mass="31222">MERSPIVIGHAPFFPPSGPPGSQPGVGVDALPLHLTRAVNSPCMQRRQHVGHPSDARRVPSRAAGERGQSLVGDQGGTPRPEVRVGAGGGRQPGAQAGESPRCPSAWSADAWPLPVPLKCSGAVARVARYSASGCEVSGPALTGPSCGPTHLLRQARLRLLQHPNHCSSAHLDAELSFDLIKRSADTPGPHAHARALSACPAGEPQAPGGHGVCVIRVRVQQWRLPERFEALACSRMTRRRCPGAPRQEPEPRLPACHGCPVCVKSTRGIHTPGHLSAYTRLSRPRTGPTSRKAR</sequence>
<evidence type="ECO:0000313" key="2">
    <source>
        <dbReference type="EMBL" id="SOR84164.1"/>
    </source>
</evidence>
<organism evidence="2 3">
    <name type="scientific">Streptomyces chartreusis NRRL 3882</name>
    <dbReference type="NCBI Taxonomy" id="1079985"/>
    <lineage>
        <taxon>Bacteria</taxon>
        <taxon>Bacillati</taxon>
        <taxon>Actinomycetota</taxon>
        <taxon>Actinomycetes</taxon>
        <taxon>Kitasatosporales</taxon>
        <taxon>Streptomycetaceae</taxon>
        <taxon>Streptomyces</taxon>
    </lineage>
</organism>
<feature type="region of interest" description="Disordered" evidence="1">
    <location>
        <begin position="274"/>
        <end position="295"/>
    </location>
</feature>
<reference evidence="3" key="1">
    <citation type="submission" date="2017-11" db="EMBL/GenBank/DDBJ databases">
        <authorList>
            <person name="Wibberg D."/>
        </authorList>
    </citation>
    <scope>NUCLEOTIDE SEQUENCE [LARGE SCALE GENOMIC DNA]</scope>
</reference>
<protein>
    <submittedName>
        <fullName evidence="2">Uncharacterized protein</fullName>
    </submittedName>
</protein>
<dbReference type="Proteomes" id="UP000235464">
    <property type="component" value="Chromosome I"/>
</dbReference>